<protein>
    <submittedName>
        <fullName evidence="1">Uncharacterized protein</fullName>
    </submittedName>
</protein>
<dbReference type="RefSeq" id="WP_112286490.1">
    <property type="nucleotide sequence ID" value="NZ_CP023565.1"/>
</dbReference>
<dbReference type="KEGG" id="lmur:CPS94_10585"/>
<dbReference type="Proteomes" id="UP000250153">
    <property type="component" value="Chromosome"/>
</dbReference>
<sequence length="59" mass="6825">MKTPEPTEEEQRIKEIVNKYGKSVSQLSEEVSPEEIVAVFKHAADHANYLQRKLVELEK</sequence>
<gene>
    <name evidence="1" type="ORF">CPS94_10585</name>
</gene>
<name>A0AAD0L389_9LACO</name>
<evidence type="ECO:0000313" key="2">
    <source>
        <dbReference type="Proteomes" id="UP000250153"/>
    </source>
</evidence>
<evidence type="ECO:0000313" key="1">
    <source>
        <dbReference type="EMBL" id="AWZ39332.1"/>
    </source>
</evidence>
<dbReference type="GeneID" id="48467601"/>
<reference evidence="1 2" key="1">
    <citation type="submission" date="2017-09" db="EMBL/GenBank/DDBJ databases">
        <title>Predominant Lactobacillus spp. isolated from feces of mice subjected to short-term calorie restriction.</title>
        <authorList>
            <person name="Zhang C."/>
            <person name="Zhao L."/>
            <person name="Pan F."/>
        </authorList>
    </citation>
    <scope>NUCLEOTIDE SEQUENCE [LARGE SCALE GENOMIC DNA]</scope>
    <source>
        <strain evidence="1 2">CR147</strain>
    </source>
</reference>
<organism evidence="1 2">
    <name type="scientific">Ligilactobacillus murinus</name>
    <dbReference type="NCBI Taxonomy" id="1622"/>
    <lineage>
        <taxon>Bacteria</taxon>
        <taxon>Bacillati</taxon>
        <taxon>Bacillota</taxon>
        <taxon>Bacilli</taxon>
        <taxon>Lactobacillales</taxon>
        <taxon>Lactobacillaceae</taxon>
        <taxon>Ligilactobacillus</taxon>
    </lineage>
</organism>
<accession>A0AAD0L389</accession>
<dbReference type="AlphaFoldDB" id="A0AAD0L389"/>
<proteinExistence type="predicted"/>
<dbReference type="EMBL" id="CP023565">
    <property type="protein sequence ID" value="AWZ39332.1"/>
    <property type="molecule type" value="Genomic_DNA"/>
</dbReference>